<keyword evidence="3" id="KW-1185">Reference proteome</keyword>
<name>A0A9Q3BED5_9BASI</name>
<gene>
    <name evidence="2" type="ORF">O181_003831</name>
</gene>
<proteinExistence type="predicted"/>
<comment type="caution">
    <text evidence="2">The sequence shown here is derived from an EMBL/GenBank/DDBJ whole genome shotgun (WGS) entry which is preliminary data.</text>
</comment>
<reference evidence="2" key="1">
    <citation type="submission" date="2021-03" db="EMBL/GenBank/DDBJ databases">
        <title>Draft genome sequence of rust myrtle Austropuccinia psidii MF-1, a brazilian biotype.</title>
        <authorList>
            <person name="Quecine M.C."/>
            <person name="Pachon D.M.R."/>
            <person name="Bonatelli M.L."/>
            <person name="Correr F.H."/>
            <person name="Franceschini L.M."/>
            <person name="Leite T.F."/>
            <person name="Margarido G.R.A."/>
            <person name="Almeida C.A."/>
            <person name="Ferrarezi J.A."/>
            <person name="Labate C.A."/>
        </authorList>
    </citation>
    <scope>NUCLEOTIDE SEQUENCE</scope>
    <source>
        <strain evidence="2">MF-1</strain>
    </source>
</reference>
<feature type="compositionally biased region" description="Acidic residues" evidence="1">
    <location>
        <begin position="1"/>
        <end position="16"/>
    </location>
</feature>
<evidence type="ECO:0000313" key="3">
    <source>
        <dbReference type="Proteomes" id="UP000765509"/>
    </source>
</evidence>
<evidence type="ECO:0000256" key="1">
    <source>
        <dbReference type="SAM" id="MobiDB-lite"/>
    </source>
</evidence>
<protein>
    <submittedName>
        <fullName evidence="2">Uncharacterized protein</fullName>
    </submittedName>
</protein>
<dbReference type="AlphaFoldDB" id="A0A9Q3BED5"/>
<dbReference type="EMBL" id="AVOT02000702">
    <property type="protein sequence ID" value="MBW0464116.1"/>
    <property type="molecule type" value="Genomic_DNA"/>
</dbReference>
<accession>A0A9Q3BED5</accession>
<feature type="region of interest" description="Disordered" evidence="1">
    <location>
        <begin position="1"/>
        <end position="39"/>
    </location>
</feature>
<dbReference type="OrthoDB" id="2506111at2759"/>
<feature type="region of interest" description="Disordered" evidence="1">
    <location>
        <begin position="67"/>
        <end position="93"/>
    </location>
</feature>
<sequence>MKREDSVEEENSEETEVAAALGDAPEASEAPNLAFSNKPLVSQAEPNFLEMMEKMTHFMEQLTQAVAPRDNSRTPDFKNSSMKAPHSFDGTKSHKLRGFTQSCQFIFHNDPENFFSDRRKVLYSTSFLIGGA</sequence>
<dbReference type="Proteomes" id="UP000765509">
    <property type="component" value="Unassembled WGS sequence"/>
</dbReference>
<organism evidence="2 3">
    <name type="scientific">Austropuccinia psidii MF-1</name>
    <dbReference type="NCBI Taxonomy" id="1389203"/>
    <lineage>
        <taxon>Eukaryota</taxon>
        <taxon>Fungi</taxon>
        <taxon>Dikarya</taxon>
        <taxon>Basidiomycota</taxon>
        <taxon>Pucciniomycotina</taxon>
        <taxon>Pucciniomycetes</taxon>
        <taxon>Pucciniales</taxon>
        <taxon>Sphaerophragmiaceae</taxon>
        <taxon>Austropuccinia</taxon>
    </lineage>
</organism>
<evidence type="ECO:0000313" key="2">
    <source>
        <dbReference type="EMBL" id="MBW0464116.1"/>
    </source>
</evidence>